<sequence length="615" mass="70213">MMISDRRILNGMADEMLGEARATGFERVYSATGFSQQNISIVHQQVRCANLAWALHKRRKLGKGDVVAIIGGSFSGLMLACSLAVASDVIVYIVEKERRLLDRFLDKSQRYLSPHLNSRDLRKSFSPTYARPMYDPAIFDWQPGTASEVAWAWLTEFDRYYAKLPIFTLLGCAVEAGSIAERDHEVVVQLSHEGGVELKPLVVDVVIDATGFGPESNPMNLADHSYWEGGHRLIYDHLPPESRVLVSGCGDSGIIELMHYALADFHHGMVERFWPAKIGLERLLDEGLERINDVLRSKEVERYDYTLMSELCWWLDRTGELMTWRKENWDDFPPPRSTPAIYHAIDTQMSARLKVAFPRRDRRSLTWDDLEAFALAMPFDEQLAVRDAVATVIDDAISEEIALLMEQVKVEEILDHQVLRNMMRPGTKVTLNGLTPTPFTRQLSAYNIWLTHVMMSLPNVRYRRGRIADSEQQPDGRYQVAFADGATEIFERFVSRYGPGQWGDSALLKGDPRDRYLGDFLLGHPTYSTATDKPNIWKTVVASSERVTKYLKSVQRRVGVDRQHPLHKQSYLAGLIGIEPNSWTTEQRYLDPQNHLSEQIRAGHRPAYCERLRSR</sequence>
<gene>
    <name evidence="1" type="ORF">EAH76_03385</name>
</gene>
<comment type="caution">
    <text evidence="1">The sequence shown here is derived from an EMBL/GenBank/DDBJ whole genome shotgun (WGS) entry which is preliminary data.</text>
</comment>
<evidence type="ECO:0000313" key="1">
    <source>
        <dbReference type="EMBL" id="TPG56586.1"/>
    </source>
</evidence>
<accession>A0A502G5W1</accession>
<dbReference type="SUPFAM" id="SSF51905">
    <property type="entry name" value="FAD/NAD(P)-binding domain"/>
    <property type="match status" value="1"/>
</dbReference>
<dbReference type="EMBL" id="RCZC01000001">
    <property type="protein sequence ID" value="TPG56586.1"/>
    <property type="molecule type" value="Genomic_DNA"/>
</dbReference>
<protein>
    <submittedName>
        <fullName evidence="1">Uncharacterized protein</fullName>
    </submittedName>
</protein>
<dbReference type="AlphaFoldDB" id="A0A502G5W1"/>
<organism evidence="1 2">
    <name type="scientific">Sphingomonas glacialis</name>
    <dbReference type="NCBI Taxonomy" id="658225"/>
    <lineage>
        <taxon>Bacteria</taxon>
        <taxon>Pseudomonadati</taxon>
        <taxon>Pseudomonadota</taxon>
        <taxon>Alphaproteobacteria</taxon>
        <taxon>Sphingomonadales</taxon>
        <taxon>Sphingomonadaceae</taxon>
        <taxon>Sphingomonas</taxon>
    </lineage>
</organism>
<proteinExistence type="predicted"/>
<dbReference type="RefSeq" id="WP_140848086.1">
    <property type="nucleotide sequence ID" value="NZ_RCZC01000001.1"/>
</dbReference>
<name>A0A502G5W1_9SPHN</name>
<keyword evidence="2" id="KW-1185">Reference proteome</keyword>
<dbReference type="InterPro" id="IPR036188">
    <property type="entry name" value="FAD/NAD-bd_sf"/>
</dbReference>
<reference evidence="1 2" key="1">
    <citation type="journal article" date="2019" name="Environ. Microbiol.">
        <title>Species interactions and distinct microbial communities in high Arctic permafrost affected cryosols are associated with the CH4 and CO2 gas fluxes.</title>
        <authorList>
            <person name="Altshuler I."/>
            <person name="Hamel J."/>
            <person name="Turney S."/>
            <person name="Magnuson E."/>
            <person name="Levesque R."/>
            <person name="Greer C."/>
            <person name="Whyte L.G."/>
        </authorList>
    </citation>
    <scope>NUCLEOTIDE SEQUENCE [LARGE SCALE GENOMIC DNA]</scope>
    <source>
        <strain evidence="1 2">E6.1</strain>
    </source>
</reference>
<evidence type="ECO:0000313" key="2">
    <source>
        <dbReference type="Proteomes" id="UP000319931"/>
    </source>
</evidence>
<dbReference type="OrthoDB" id="7594055at2"/>
<dbReference type="Proteomes" id="UP000319931">
    <property type="component" value="Unassembled WGS sequence"/>
</dbReference>
<dbReference type="Gene3D" id="3.50.50.60">
    <property type="entry name" value="FAD/NAD(P)-binding domain"/>
    <property type="match status" value="2"/>
</dbReference>